<evidence type="ECO:0000256" key="7">
    <source>
        <dbReference type="SAM" id="Phobius"/>
    </source>
</evidence>
<dbReference type="Gene3D" id="1.20.1250.20">
    <property type="entry name" value="MFS general substrate transporter like domains"/>
    <property type="match status" value="2"/>
</dbReference>
<name>A0A1Y5XYR5_KIBAR</name>
<dbReference type="Proteomes" id="UP000192674">
    <property type="component" value="Unassembled WGS sequence"/>
</dbReference>
<dbReference type="PROSITE" id="PS51257">
    <property type="entry name" value="PROKAR_LIPOPROTEIN"/>
    <property type="match status" value="1"/>
</dbReference>
<feature type="transmembrane region" description="Helical" evidence="7">
    <location>
        <begin position="335"/>
        <end position="358"/>
    </location>
</feature>
<proteinExistence type="predicted"/>
<feature type="transmembrane region" description="Helical" evidence="7">
    <location>
        <begin position="272"/>
        <end position="292"/>
    </location>
</feature>
<accession>A0A1Y5XYR5</accession>
<dbReference type="Pfam" id="PF07690">
    <property type="entry name" value="MFS_1"/>
    <property type="match status" value="1"/>
</dbReference>
<feature type="transmembrane region" description="Helical" evidence="7">
    <location>
        <begin position="370"/>
        <end position="389"/>
    </location>
</feature>
<dbReference type="InterPro" id="IPR036259">
    <property type="entry name" value="MFS_trans_sf"/>
</dbReference>
<dbReference type="SUPFAM" id="SSF103473">
    <property type="entry name" value="MFS general substrate transporter"/>
    <property type="match status" value="1"/>
</dbReference>
<dbReference type="OrthoDB" id="3177957at2"/>
<dbReference type="InterPro" id="IPR011701">
    <property type="entry name" value="MFS"/>
</dbReference>
<dbReference type="RefSeq" id="WP_143446683.1">
    <property type="nucleotide sequence ID" value="NZ_FWXV01000005.1"/>
</dbReference>
<feature type="transmembrane region" description="Helical" evidence="7">
    <location>
        <begin position="245"/>
        <end position="265"/>
    </location>
</feature>
<keyword evidence="4 7" id="KW-0812">Transmembrane</keyword>
<keyword evidence="3" id="KW-1003">Cell membrane</keyword>
<comment type="subcellular location">
    <subcellularLocation>
        <location evidence="1">Cell membrane</location>
        <topology evidence="1">Multi-pass membrane protein</topology>
    </subcellularLocation>
</comment>
<dbReference type="GO" id="GO:0022857">
    <property type="term" value="F:transmembrane transporter activity"/>
    <property type="evidence" value="ECO:0007669"/>
    <property type="project" value="InterPro"/>
</dbReference>
<evidence type="ECO:0000256" key="3">
    <source>
        <dbReference type="ARBA" id="ARBA00022475"/>
    </source>
</evidence>
<evidence type="ECO:0000256" key="6">
    <source>
        <dbReference type="ARBA" id="ARBA00023136"/>
    </source>
</evidence>
<feature type="transmembrane region" description="Helical" evidence="7">
    <location>
        <begin position="209"/>
        <end position="233"/>
    </location>
</feature>
<sequence>MPRLSTRGSFWTAGAVVALALWTSACPTMTYPLYQAGWNVSTTTVTWIFAAYPIALIPVLIIFGDLSDHIGRRAAMALGLLAELIGVLLFTVATDVPWLLVGRAFMGLGVGLSLSPANVAMVEFSAPGQEKRAGAIGTAISALGIALAMIVGGALTEYAPYPLRLNFVVLAVAIAVVIWFVLGTPRHTPDETTEKWRVRPIIIPRGGRGIFTAGSLIFASSFLLGSIVLPLGAKIAHQLTGSTNALVTGALLSVFAACITFNALLARRLAVWTMLTLGALGSIAAVWLFVITGATHSLVVFFLASATAGAAYAFDFAGGLTVLNKYAAPHHRASMVSGGYLIGYLAQGVAAPVLGTIVTGQGLMSGLFDGAAAFTVFFGVALVTGLMVLRSVHGRTLSSERPFLARTT</sequence>
<keyword evidence="6 7" id="KW-0472">Membrane</keyword>
<keyword evidence="10" id="KW-1185">Reference proteome</keyword>
<dbReference type="EMBL" id="FWXV01000005">
    <property type="protein sequence ID" value="SMD19412.1"/>
    <property type="molecule type" value="Genomic_DNA"/>
</dbReference>
<feature type="transmembrane region" description="Helical" evidence="7">
    <location>
        <begin position="100"/>
        <end position="121"/>
    </location>
</feature>
<reference evidence="9 10" key="1">
    <citation type="submission" date="2017-04" db="EMBL/GenBank/DDBJ databases">
        <authorList>
            <person name="Afonso C.L."/>
            <person name="Miller P.J."/>
            <person name="Scott M.A."/>
            <person name="Spackman E."/>
            <person name="Goraichik I."/>
            <person name="Dimitrov K.M."/>
            <person name="Suarez D.L."/>
            <person name="Swayne D.E."/>
        </authorList>
    </citation>
    <scope>NUCLEOTIDE SEQUENCE [LARGE SCALE GENOMIC DNA]</scope>
    <source>
        <strain evidence="9 10">DSM 43828</strain>
    </source>
</reference>
<feature type="transmembrane region" description="Helical" evidence="7">
    <location>
        <begin position="75"/>
        <end position="94"/>
    </location>
</feature>
<evidence type="ECO:0000256" key="1">
    <source>
        <dbReference type="ARBA" id="ARBA00004651"/>
    </source>
</evidence>
<feature type="transmembrane region" description="Helical" evidence="7">
    <location>
        <begin position="298"/>
        <end position="323"/>
    </location>
</feature>
<protein>
    <submittedName>
        <fullName evidence="9">Predicted arabinose efflux permease, MFS family</fullName>
    </submittedName>
</protein>
<dbReference type="InterPro" id="IPR020846">
    <property type="entry name" value="MFS_dom"/>
</dbReference>
<feature type="transmembrane region" description="Helical" evidence="7">
    <location>
        <begin position="133"/>
        <end position="155"/>
    </location>
</feature>
<gene>
    <name evidence="9" type="ORF">SAMN05661093_06144</name>
</gene>
<evidence type="ECO:0000313" key="10">
    <source>
        <dbReference type="Proteomes" id="UP000192674"/>
    </source>
</evidence>
<evidence type="ECO:0000313" key="9">
    <source>
        <dbReference type="EMBL" id="SMD19412.1"/>
    </source>
</evidence>
<dbReference type="GO" id="GO:0005886">
    <property type="term" value="C:plasma membrane"/>
    <property type="evidence" value="ECO:0007669"/>
    <property type="project" value="UniProtKB-SubCell"/>
</dbReference>
<feature type="transmembrane region" description="Helical" evidence="7">
    <location>
        <begin position="44"/>
        <end position="63"/>
    </location>
</feature>
<keyword evidence="5 7" id="KW-1133">Transmembrane helix</keyword>
<evidence type="ECO:0000256" key="2">
    <source>
        <dbReference type="ARBA" id="ARBA00022448"/>
    </source>
</evidence>
<dbReference type="PROSITE" id="PS50850">
    <property type="entry name" value="MFS"/>
    <property type="match status" value="1"/>
</dbReference>
<dbReference type="InterPro" id="IPR050171">
    <property type="entry name" value="MFS_Transporters"/>
</dbReference>
<keyword evidence="2" id="KW-0813">Transport</keyword>
<evidence type="ECO:0000256" key="4">
    <source>
        <dbReference type="ARBA" id="ARBA00022692"/>
    </source>
</evidence>
<evidence type="ECO:0000259" key="8">
    <source>
        <dbReference type="PROSITE" id="PS50850"/>
    </source>
</evidence>
<feature type="transmembrane region" description="Helical" evidence="7">
    <location>
        <begin position="161"/>
        <end position="182"/>
    </location>
</feature>
<dbReference type="AlphaFoldDB" id="A0A1Y5XYR5"/>
<feature type="domain" description="Major facilitator superfamily (MFS) profile" evidence="8">
    <location>
        <begin position="1"/>
        <end position="396"/>
    </location>
</feature>
<dbReference type="PANTHER" id="PTHR23517:SF13">
    <property type="entry name" value="MAJOR FACILITATOR SUPERFAMILY MFS_1"/>
    <property type="match status" value="1"/>
</dbReference>
<dbReference type="PANTHER" id="PTHR23517">
    <property type="entry name" value="RESISTANCE PROTEIN MDTM, PUTATIVE-RELATED-RELATED"/>
    <property type="match status" value="1"/>
</dbReference>
<evidence type="ECO:0000256" key="5">
    <source>
        <dbReference type="ARBA" id="ARBA00022989"/>
    </source>
</evidence>
<organism evidence="9 10">
    <name type="scientific">Kibdelosporangium aridum</name>
    <dbReference type="NCBI Taxonomy" id="2030"/>
    <lineage>
        <taxon>Bacteria</taxon>
        <taxon>Bacillati</taxon>
        <taxon>Actinomycetota</taxon>
        <taxon>Actinomycetes</taxon>
        <taxon>Pseudonocardiales</taxon>
        <taxon>Pseudonocardiaceae</taxon>
        <taxon>Kibdelosporangium</taxon>
    </lineage>
</organism>